<dbReference type="AlphaFoldDB" id="A0A8S1YKR8"/>
<keyword evidence="2" id="KW-1185">Reference proteome</keyword>
<sequence>MRRINQKLLRFKKIKKKRNCRSKQNGIRISGCLQTS</sequence>
<protein>
    <submittedName>
        <fullName evidence="1">Uncharacterized protein</fullName>
    </submittedName>
</protein>
<dbReference type="Proteomes" id="UP000689195">
    <property type="component" value="Unassembled WGS sequence"/>
</dbReference>
<accession>A0A8S1YKR8</accession>
<name>A0A8S1YKR8_9CILI</name>
<dbReference type="EMBL" id="CAJJDO010000214">
    <property type="protein sequence ID" value="CAD8214440.1"/>
    <property type="molecule type" value="Genomic_DNA"/>
</dbReference>
<proteinExistence type="predicted"/>
<gene>
    <name evidence="1" type="ORF">PPENT_87.1.T2140007</name>
</gene>
<reference evidence="1" key="1">
    <citation type="submission" date="2021-01" db="EMBL/GenBank/DDBJ databases">
        <authorList>
            <consortium name="Genoscope - CEA"/>
            <person name="William W."/>
        </authorList>
    </citation>
    <scope>NUCLEOTIDE SEQUENCE</scope>
</reference>
<organism evidence="1 2">
    <name type="scientific">Paramecium pentaurelia</name>
    <dbReference type="NCBI Taxonomy" id="43138"/>
    <lineage>
        <taxon>Eukaryota</taxon>
        <taxon>Sar</taxon>
        <taxon>Alveolata</taxon>
        <taxon>Ciliophora</taxon>
        <taxon>Intramacronucleata</taxon>
        <taxon>Oligohymenophorea</taxon>
        <taxon>Peniculida</taxon>
        <taxon>Parameciidae</taxon>
        <taxon>Paramecium</taxon>
    </lineage>
</organism>
<evidence type="ECO:0000313" key="1">
    <source>
        <dbReference type="EMBL" id="CAD8214440.1"/>
    </source>
</evidence>
<comment type="caution">
    <text evidence="1">The sequence shown here is derived from an EMBL/GenBank/DDBJ whole genome shotgun (WGS) entry which is preliminary data.</text>
</comment>
<evidence type="ECO:0000313" key="2">
    <source>
        <dbReference type="Proteomes" id="UP000689195"/>
    </source>
</evidence>